<dbReference type="RefSeq" id="XP_066670092.1">
    <property type="nucleotide sequence ID" value="XM_066811169.1"/>
</dbReference>
<gene>
    <name evidence="2" type="ORF">PG997_006854</name>
</gene>
<comment type="caution">
    <text evidence="2">The sequence shown here is derived from an EMBL/GenBank/DDBJ whole genome shotgun (WGS) entry which is preliminary data.</text>
</comment>
<dbReference type="GeneID" id="92044229"/>
<evidence type="ECO:0000313" key="3">
    <source>
        <dbReference type="Proteomes" id="UP001433268"/>
    </source>
</evidence>
<dbReference type="Proteomes" id="UP001433268">
    <property type="component" value="Unassembled WGS sequence"/>
</dbReference>
<feature type="region of interest" description="Disordered" evidence="1">
    <location>
        <begin position="64"/>
        <end position="114"/>
    </location>
</feature>
<protein>
    <submittedName>
        <fullName evidence="2">Uncharacterized protein</fullName>
    </submittedName>
</protein>
<keyword evidence="3" id="KW-1185">Reference proteome</keyword>
<name>A0ABR1WQ85_9PEZI</name>
<organism evidence="2 3">
    <name type="scientific">Apiospora hydei</name>
    <dbReference type="NCBI Taxonomy" id="1337664"/>
    <lineage>
        <taxon>Eukaryota</taxon>
        <taxon>Fungi</taxon>
        <taxon>Dikarya</taxon>
        <taxon>Ascomycota</taxon>
        <taxon>Pezizomycotina</taxon>
        <taxon>Sordariomycetes</taxon>
        <taxon>Xylariomycetidae</taxon>
        <taxon>Amphisphaeriales</taxon>
        <taxon>Apiosporaceae</taxon>
        <taxon>Apiospora</taxon>
    </lineage>
</organism>
<evidence type="ECO:0000256" key="1">
    <source>
        <dbReference type="SAM" id="MobiDB-lite"/>
    </source>
</evidence>
<evidence type="ECO:0000313" key="2">
    <source>
        <dbReference type="EMBL" id="KAK8085583.1"/>
    </source>
</evidence>
<sequence>MEARHQPHHVIHDALHPLDEPDLLVLETDDHGVVLRHRAADDWQAVGEPRRPLDQLVRARLERGRAPPHAPPKVGERLGFRARGGGSGEVRRVGRAQGRVGGGDRINKGRDAGESLGLRHVKGVELRLRR</sequence>
<accession>A0ABR1WQ85</accession>
<dbReference type="EMBL" id="JAQQWN010000005">
    <property type="protein sequence ID" value="KAK8085583.1"/>
    <property type="molecule type" value="Genomic_DNA"/>
</dbReference>
<reference evidence="2 3" key="1">
    <citation type="submission" date="2023-01" db="EMBL/GenBank/DDBJ databases">
        <title>Analysis of 21 Apiospora genomes using comparative genomics revels a genus with tremendous synthesis potential of carbohydrate active enzymes and secondary metabolites.</title>
        <authorList>
            <person name="Sorensen T."/>
        </authorList>
    </citation>
    <scope>NUCLEOTIDE SEQUENCE [LARGE SCALE GENOMIC DNA]</scope>
    <source>
        <strain evidence="2 3">CBS 114990</strain>
    </source>
</reference>
<proteinExistence type="predicted"/>